<organism evidence="2">
    <name type="scientific">viral metagenome</name>
    <dbReference type="NCBI Taxonomy" id="1070528"/>
    <lineage>
        <taxon>unclassified sequences</taxon>
        <taxon>metagenomes</taxon>
        <taxon>organismal metagenomes</taxon>
    </lineage>
</organism>
<proteinExistence type="predicted"/>
<reference evidence="2" key="1">
    <citation type="journal article" date="2020" name="Nature">
        <title>Giant virus diversity and host interactions through global metagenomics.</title>
        <authorList>
            <person name="Schulz F."/>
            <person name="Roux S."/>
            <person name="Paez-Espino D."/>
            <person name="Jungbluth S."/>
            <person name="Walsh D.A."/>
            <person name="Denef V.J."/>
            <person name="McMahon K.D."/>
            <person name="Konstantinidis K.T."/>
            <person name="Eloe-Fadrosh E.A."/>
            <person name="Kyrpides N.C."/>
            <person name="Woyke T."/>
        </authorList>
    </citation>
    <scope>NUCLEOTIDE SEQUENCE</scope>
    <source>
        <strain evidence="2">GVMAG-M-3300024258-14</strain>
    </source>
</reference>
<feature type="transmembrane region" description="Helical" evidence="1">
    <location>
        <begin position="21"/>
        <end position="40"/>
    </location>
</feature>
<evidence type="ECO:0000256" key="1">
    <source>
        <dbReference type="SAM" id="Phobius"/>
    </source>
</evidence>
<evidence type="ECO:0000313" key="2">
    <source>
        <dbReference type="EMBL" id="QHT93921.1"/>
    </source>
</evidence>
<dbReference type="EMBL" id="MN740211">
    <property type="protein sequence ID" value="QHT93921.1"/>
    <property type="molecule type" value="Genomic_DNA"/>
</dbReference>
<name>A0A6C0IL03_9ZZZZ</name>
<keyword evidence="1" id="KW-0472">Membrane</keyword>
<keyword evidence="1" id="KW-1133">Transmembrane helix</keyword>
<protein>
    <submittedName>
        <fullName evidence="2">Uncharacterized protein</fullName>
    </submittedName>
</protein>
<sequence length="269" mass="32152">MNFIRNIFQSRFFKYNFPTQPFLGTLSAIAFGYFIKNYYFSFNRTKNKIENIVEKSIPYEEKYNQKFENTNSDDKCIFSQEKIRQTIYSLTENYKRNLYKFQQEYADIESYYYNNDDESDGYDDDINDDKEAILLKDKIINLKILLRNEDQIETNALDQCLTDVKLSLMNSLQNNFILENTPTGNVIMVYNCKKEGFSYFSDRSITNKYLESVCKKYCIQFKCKILFNNVFINEGKMANFKFLKNEVNNNNKKNGKLSFRSFKEQFSLF</sequence>
<dbReference type="AlphaFoldDB" id="A0A6C0IL03"/>
<accession>A0A6C0IL03</accession>
<keyword evidence="1" id="KW-0812">Transmembrane</keyword>